<proteinExistence type="predicted"/>
<accession>A0A2Z7BRA8</accession>
<feature type="region of interest" description="Disordered" evidence="1">
    <location>
        <begin position="48"/>
        <end position="83"/>
    </location>
</feature>
<dbReference type="EMBL" id="KV003919">
    <property type="protein sequence ID" value="KZV36168.1"/>
    <property type="molecule type" value="Genomic_DNA"/>
</dbReference>
<evidence type="ECO:0000256" key="1">
    <source>
        <dbReference type="SAM" id="MobiDB-lite"/>
    </source>
</evidence>
<organism evidence="2 3">
    <name type="scientific">Dorcoceras hygrometricum</name>
    <dbReference type="NCBI Taxonomy" id="472368"/>
    <lineage>
        <taxon>Eukaryota</taxon>
        <taxon>Viridiplantae</taxon>
        <taxon>Streptophyta</taxon>
        <taxon>Embryophyta</taxon>
        <taxon>Tracheophyta</taxon>
        <taxon>Spermatophyta</taxon>
        <taxon>Magnoliopsida</taxon>
        <taxon>eudicotyledons</taxon>
        <taxon>Gunneridae</taxon>
        <taxon>Pentapetalae</taxon>
        <taxon>asterids</taxon>
        <taxon>lamiids</taxon>
        <taxon>Lamiales</taxon>
        <taxon>Gesneriaceae</taxon>
        <taxon>Didymocarpoideae</taxon>
        <taxon>Trichosporeae</taxon>
        <taxon>Loxocarpinae</taxon>
        <taxon>Dorcoceras</taxon>
    </lineage>
</organism>
<feature type="compositionally biased region" description="Acidic residues" evidence="1">
    <location>
        <begin position="65"/>
        <end position="74"/>
    </location>
</feature>
<gene>
    <name evidence="2" type="ORF">F511_30470</name>
</gene>
<reference evidence="2 3" key="1">
    <citation type="journal article" date="2015" name="Proc. Natl. Acad. Sci. U.S.A.">
        <title>The resurrection genome of Boea hygrometrica: A blueprint for survival of dehydration.</title>
        <authorList>
            <person name="Xiao L."/>
            <person name="Yang G."/>
            <person name="Zhang L."/>
            <person name="Yang X."/>
            <person name="Zhao S."/>
            <person name="Ji Z."/>
            <person name="Zhou Q."/>
            <person name="Hu M."/>
            <person name="Wang Y."/>
            <person name="Chen M."/>
            <person name="Xu Y."/>
            <person name="Jin H."/>
            <person name="Xiao X."/>
            <person name="Hu G."/>
            <person name="Bao F."/>
            <person name="Hu Y."/>
            <person name="Wan P."/>
            <person name="Li L."/>
            <person name="Deng X."/>
            <person name="Kuang T."/>
            <person name="Xiang C."/>
            <person name="Zhu J.K."/>
            <person name="Oliver M.J."/>
            <person name="He Y."/>
        </authorList>
    </citation>
    <scope>NUCLEOTIDE SEQUENCE [LARGE SCALE GENOMIC DNA]</scope>
    <source>
        <strain evidence="3">cv. XS01</strain>
    </source>
</reference>
<protein>
    <submittedName>
        <fullName evidence="2">BAG family molecular chaperone regulator 4</fullName>
    </submittedName>
</protein>
<sequence>MSERRTEKEVGEGLNPGLSKVQMEALFGEVTRMVRAELELLHDRMSRLEVSASGGKPKSKKCESEFEGEDEFEEHSENWGRNK</sequence>
<name>A0A2Z7BRA8_9LAMI</name>
<keyword evidence="3" id="KW-1185">Reference proteome</keyword>
<dbReference type="Proteomes" id="UP000250235">
    <property type="component" value="Unassembled WGS sequence"/>
</dbReference>
<evidence type="ECO:0000313" key="2">
    <source>
        <dbReference type="EMBL" id="KZV36168.1"/>
    </source>
</evidence>
<dbReference type="OrthoDB" id="1686764at2759"/>
<evidence type="ECO:0000313" key="3">
    <source>
        <dbReference type="Proteomes" id="UP000250235"/>
    </source>
</evidence>
<dbReference type="AlphaFoldDB" id="A0A2Z7BRA8"/>